<reference evidence="5 6" key="1">
    <citation type="journal article" date="2019" name="Int. J. Syst. Evol. Microbiol.">
        <title>The Global Catalogue of Microorganisms (GCM) 10K type strain sequencing project: providing services to taxonomists for standard genome sequencing and annotation.</title>
        <authorList>
            <consortium name="The Broad Institute Genomics Platform"/>
            <consortium name="The Broad Institute Genome Sequencing Center for Infectious Disease"/>
            <person name="Wu L."/>
            <person name="Ma J."/>
        </authorList>
    </citation>
    <scope>NUCLEOTIDE SEQUENCE [LARGE SCALE GENOMIC DNA]</scope>
    <source>
        <strain evidence="5 6">JCM 3325</strain>
    </source>
</reference>
<organism evidence="5 6">
    <name type="scientific">Actinomadura vinacea</name>
    <dbReference type="NCBI Taxonomy" id="115336"/>
    <lineage>
        <taxon>Bacteria</taxon>
        <taxon>Bacillati</taxon>
        <taxon>Actinomycetota</taxon>
        <taxon>Actinomycetes</taxon>
        <taxon>Streptosporangiales</taxon>
        <taxon>Thermomonosporaceae</taxon>
        <taxon>Actinomadura</taxon>
    </lineage>
</organism>
<evidence type="ECO:0000313" key="6">
    <source>
        <dbReference type="Proteomes" id="UP001501231"/>
    </source>
</evidence>
<name>A0ABN3JJT8_9ACTN</name>
<feature type="domain" description="HTH araC/xylS-type" evidence="4">
    <location>
        <begin position="173"/>
        <end position="272"/>
    </location>
</feature>
<accession>A0ABN3JJT8</accession>
<keyword evidence="6" id="KW-1185">Reference proteome</keyword>
<comment type="caution">
    <text evidence="5">The sequence shown here is derived from an EMBL/GenBank/DDBJ whole genome shotgun (WGS) entry which is preliminary data.</text>
</comment>
<keyword evidence="3" id="KW-0804">Transcription</keyword>
<evidence type="ECO:0000256" key="1">
    <source>
        <dbReference type="ARBA" id="ARBA00023015"/>
    </source>
</evidence>
<dbReference type="SMART" id="SM00342">
    <property type="entry name" value="HTH_ARAC"/>
    <property type="match status" value="1"/>
</dbReference>
<dbReference type="EMBL" id="BAAARW010000020">
    <property type="protein sequence ID" value="GAA2430035.1"/>
    <property type="molecule type" value="Genomic_DNA"/>
</dbReference>
<dbReference type="Proteomes" id="UP001501231">
    <property type="component" value="Unassembled WGS sequence"/>
</dbReference>
<dbReference type="Gene3D" id="1.10.10.60">
    <property type="entry name" value="Homeodomain-like"/>
    <property type="match status" value="1"/>
</dbReference>
<dbReference type="InterPro" id="IPR011051">
    <property type="entry name" value="RmlC_Cupin_sf"/>
</dbReference>
<dbReference type="RefSeq" id="WP_344591945.1">
    <property type="nucleotide sequence ID" value="NZ_BAAARW010000020.1"/>
</dbReference>
<evidence type="ECO:0000256" key="3">
    <source>
        <dbReference type="ARBA" id="ARBA00023163"/>
    </source>
</evidence>
<gene>
    <name evidence="5" type="ORF">GCM10010191_49350</name>
</gene>
<dbReference type="PANTHER" id="PTHR46796">
    <property type="entry name" value="HTH-TYPE TRANSCRIPTIONAL ACTIVATOR RHAS-RELATED"/>
    <property type="match status" value="1"/>
</dbReference>
<dbReference type="InterPro" id="IPR018060">
    <property type="entry name" value="HTH_AraC"/>
</dbReference>
<dbReference type="Gene3D" id="2.60.120.10">
    <property type="entry name" value="Jelly Rolls"/>
    <property type="match status" value="1"/>
</dbReference>
<dbReference type="SUPFAM" id="SSF51182">
    <property type="entry name" value="RmlC-like cupins"/>
    <property type="match status" value="1"/>
</dbReference>
<keyword evidence="1" id="KW-0805">Transcription regulation</keyword>
<protein>
    <submittedName>
        <fullName evidence="5">AraC family transcriptional regulator</fullName>
    </submittedName>
</protein>
<dbReference type="PANTHER" id="PTHR46796:SF15">
    <property type="entry name" value="BLL1074 PROTEIN"/>
    <property type="match status" value="1"/>
</dbReference>
<dbReference type="PROSITE" id="PS01124">
    <property type="entry name" value="HTH_ARAC_FAMILY_2"/>
    <property type="match status" value="1"/>
</dbReference>
<dbReference type="InterPro" id="IPR050204">
    <property type="entry name" value="AraC_XylS_family_regulators"/>
</dbReference>
<proteinExistence type="predicted"/>
<evidence type="ECO:0000259" key="4">
    <source>
        <dbReference type="PROSITE" id="PS01124"/>
    </source>
</evidence>
<dbReference type="InterPro" id="IPR014710">
    <property type="entry name" value="RmlC-like_jellyroll"/>
</dbReference>
<keyword evidence="2" id="KW-0238">DNA-binding</keyword>
<evidence type="ECO:0000313" key="5">
    <source>
        <dbReference type="EMBL" id="GAA2430035.1"/>
    </source>
</evidence>
<sequence>MTEPITGDRSWAVAVRLRPGRLTFAGRLGSAHTHSHAAVQLLVAVSGDVVLTDAGGHARPVRAAVIPAGAAHTIQADDACGVMVYLDPAGRQARALTARLEQATAHPPAADDDPGSRVAVWQAAAGPAVPVITDTADDLLADPGAGIAAADRAVGTLAGLADPAAPPEGGPLHTALAALPELIAAGAPVRLETVAARAGLSASRLRHVFTQQLGLPFTTCVRWARLQAAMATVRGGGTLTAAAHAAGFADSAHLTRVFHAMFGLAPSTAARHLHWH</sequence>
<evidence type="ECO:0000256" key="2">
    <source>
        <dbReference type="ARBA" id="ARBA00023125"/>
    </source>
</evidence>
<dbReference type="Pfam" id="PF12833">
    <property type="entry name" value="HTH_18"/>
    <property type="match status" value="1"/>
</dbReference>